<protein>
    <submittedName>
        <fullName evidence="2">Ribosomal_S7 domain-containing protein</fullName>
    </submittedName>
</protein>
<name>A0A1I8FJW2_9PLAT</name>
<reference evidence="2" key="1">
    <citation type="submission" date="2016-11" db="UniProtKB">
        <authorList>
            <consortium name="WormBaseParasite"/>
        </authorList>
    </citation>
    <scope>IDENTIFICATION</scope>
</reference>
<evidence type="ECO:0000313" key="1">
    <source>
        <dbReference type="Proteomes" id="UP000095280"/>
    </source>
</evidence>
<organism evidence="1 2">
    <name type="scientific">Macrostomum lignano</name>
    <dbReference type="NCBI Taxonomy" id="282301"/>
    <lineage>
        <taxon>Eukaryota</taxon>
        <taxon>Metazoa</taxon>
        <taxon>Spiralia</taxon>
        <taxon>Lophotrochozoa</taxon>
        <taxon>Platyhelminthes</taxon>
        <taxon>Rhabditophora</taxon>
        <taxon>Macrostomorpha</taxon>
        <taxon>Macrostomida</taxon>
        <taxon>Macrostomidae</taxon>
        <taxon>Macrostomum</taxon>
    </lineage>
</organism>
<proteinExistence type="predicted"/>
<dbReference type="WBParaSite" id="maker-unitig_36995-snap-gene-0.1-mRNA-1">
    <property type="protein sequence ID" value="maker-unitig_36995-snap-gene-0.1-mRNA-1"/>
    <property type="gene ID" value="maker-unitig_36995-snap-gene-0.1"/>
</dbReference>
<dbReference type="Proteomes" id="UP000095280">
    <property type="component" value="Unplaced"/>
</dbReference>
<keyword evidence="1" id="KW-1185">Reference proteome</keyword>
<dbReference type="AlphaFoldDB" id="A0A1I8FJW2"/>
<evidence type="ECO:0000313" key="2">
    <source>
        <dbReference type="WBParaSite" id="maker-unitig_36995-snap-gene-0.1-mRNA-1"/>
    </source>
</evidence>
<sequence length="165" mass="18903">IVNPKRQRPSTRRIVAFITQRWLPAPNALPRATNPQRFQLAALKHAIMRHRMQHLQYSPPYQPKRKGLYFTLKRLCNVHYRKFVFCGLSSLHKANIAILLETASSTDRTKRVRAAILWLESSSRVVMNAAMLGRAVQLAKQTGAMIFGASTFVRDNIMLWLYSAA</sequence>
<accession>A0A1I8FJW2</accession>